<name>A0A923HNJ6_9BURK</name>
<sequence length="65" mass="7429">MYPDPKRIRDNRITLRFDDYEHDLITALANYQGEQPSTLLRQLVLREAATLLGIGDADSVTRKLA</sequence>
<accession>A0A923HNJ6</accession>
<proteinExistence type="predicted"/>
<comment type="caution">
    <text evidence="1">The sequence shown here is derived from an EMBL/GenBank/DDBJ whole genome shotgun (WGS) entry which is preliminary data.</text>
</comment>
<dbReference type="EMBL" id="JACOFV010000025">
    <property type="protein sequence ID" value="MBC3864229.1"/>
    <property type="molecule type" value="Genomic_DNA"/>
</dbReference>
<keyword evidence="2" id="KW-1185">Reference proteome</keyword>
<evidence type="ECO:0008006" key="3">
    <source>
        <dbReference type="Google" id="ProtNLM"/>
    </source>
</evidence>
<evidence type="ECO:0000313" key="1">
    <source>
        <dbReference type="EMBL" id="MBC3864229.1"/>
    </source>
</evidence>
<dbReference type="RefSeq" id="WP_186914167.1">
    <property type="nucleotide sequence ID" value="NZ_JACOFV010000025.1"/>
</dbReference>
<gene>
    <name evidence="1" type="ORF">H8K32_19170</name>
</gene>
<dbReference type="Proteomes" id="UP000634011">
    <property type="component" value="Unassembled WGS sequence"/>
</dbReference>
<evidence type="ECO:0000313" key="2">
    <source>
        <dbReference type="Proteomes" id="UP000634011"/>
    </source>
</evidence>
<reference evidence="1" key="1">
    <citation type="submission" date="2020-08" db="EMBL/GenBank/DDBJ databases">
        <title>Novel species isolated from subtropical streams in China.</title>
        <authorList>
            <person name="Lu H."/>
        </authorList>
    </citation>
    <scope>NUCLEOTIDE SEQUENCE</scope>
    <source>
        <strain evidence="1">KACC 12607</strain>
    </source>
</reference>
<dbReference type="AlphaFoldDB" id="A0A923HNJ6"/>
<organism evidence="1 2">
    <name type="scientific">Undibacterium jejuense</name>
    <dbReference type="NCBI Taxonomy" id="1344949"/>
    <lineage>
        <taxon>Bacteria</taxon>
        <taxon>Pseudomonadati</taxon>
        <taxon>Pseudomonadota</taxon>
        <taxon>Betaproteobacteria</taxon>
        <taxon>Burkholderiales</taxon>
        <taxon>Oxalobacteraceae</taxon>
        <taxon>Undibacterium</taxon>
    </lineage>
</organism>
<protein>
    <recommendedName>
        <fullName evidence="3">Ribbon-helix-helix protein CopG domain-containing protein</fullName>
    </recommendedName>
</protein>